<evidence type="ECO:0000313" key="1">
    <source>
        <dbReference type="EMBL" id="GAA4213046.1"/>
    </source>
</evidence>
<dbReference type="SUPFAM" id="SSF143100">
    <property type="entry name" value="TTHA1013/TTHA0281-like"/>
    <property type="match status" value="1"/>
</dbReference>
<evidence type="ECO:0008006" key="3">
    <source>
        <dbReference type="Google" id="ProtNLM"/>
    </source>
</evidence>
<name>A0ABP8BQU9_9SPHI</name>
<reference evidence="2" key="1">
    <citation type="journal article" date="2019" name="Int. J. Syst. Evol. Microbiol.">
        <title>The Global Catalogue of Microorganisms (GCM) 10K type strain sequencing project: providing services to taxonomists for standard genome sequencing and annotation.</title>
        <authorList>
            <consortium name="The Broad Institute Genomics Platform"/>
            <consortium name="The Broad Institute Genome Sequencing Center for Infectious Disease"/>
            <person name="Wu L."/>
            <person name="Ma J."/>
        </authorList>
    </citation>
    <scope>NUCLEOTIDE SEQUENCE [LARGE SCALE GENOMIC DNA]</scope>
    <source>
        <strain evidence="2">JCM 17626</strain>
    </source>
</reference>
<sequence length="96" mass="10907">MNDILSYKNYYASVHYSSVDEVFFGKMLAINDLVTFEGDSVKVLKIAFEEAVGDYLETCAEVGKVPDKTYRGSSMSGFQPIFINRQRFLLTCTILR</sequence>
<protein>
    <recommendedName>
        <fullName evidence="3">HicB family RNase H-like nuclease</fullName>
    </recommendedName>
</protein>
<evidence type="ECO:0000313" key="2">
    <source>
        <dbReference type="Proteomes" id="UP001501772"/>
    </source>
</evidence>
<organism evidence="1 2">
    <name type="scientific">Pedobacter jeongneungensis</name>
    <dbReference type="NCBI Taxonomy" id="947309"/>
    <lineage>
        <taxon>Bacteria</taxon>
        <taxon>Pseudomonadati</taxon>
        <taxon>Bacteroidota</taxon>
        <taxon>Sphingobacteriia</taxon>
        <taxon>Sphingobacteriales</taxon>
        <taxon>Sphingobacteriaceae</taxon>
        <taxon>Pedobacter</taxon>
    </lineage>
</organism>
<accession>A0ABP8BQU9</accession>
<gene>
    <name evidence="1" type="ORF">GCM10022289_44650</name>
</gene>
<dbReference type="Proteomes" id="UP001501772">
    <property type="component" value="Unassembled WGS sequence"/>
</dbReference>
<keyword evidence="2" id="KW-1185">Reference proteome</keyword>
<dbReference type="EMBL" id="BAABBY010000015">
    <property type="protein sequence ID" value="GAA4213046.1"/>
    <property type="molecule type" value="Genomic_DNA"/>
</dbReference>
<proteinExistence type="predicted"/>
<comment type="caution">
    <text evidence="1">The sequence shown here is derived from an EMBL/GenBank/DDBJ whole genome shotgun (WGS) entry which is preliminary data.</text>
</comment>
<dbReference type="InterPro" id="IPR035069">
    <property type="entry name" value="TTHA1013/TTHA0281-like"/>
</dbReference>